<evidence type="ECO:0000313" key="2">
    <source>
        <dbReference type="Proteomes" id="UP001057402"/>
    </source>
</evidence>
<accession>A0ACB9QBE9</accession>
<keyword evidence="2" id="KW-1185">Reference proteome</keyword>
<proteinExistence type="predicted"/>
<sequence>MNRVFFRFCTSLIGGVHGKMSPNFHHYLCLVRTLCDCHIAPAGGHGSPIVYPINADVTPNLVRVSMNGLEPFFRDTRSAIQYTQHGLIKENPRKKLLIRLPTQREVPEWQNLSPRCSSSNTCLRLSREMTIFPPSLRR</sequence>
<name>A0ACB9QBE9_9MYRT</name>
<comment type="caution">
    <text evidence="1">The sequence shown here is derived from an EMBL/GenBank/DDBJ whole genome shotgun (WGS) entry which is preliminary data.</text>
</comment>
<organism evidence="1 2">
    <name type="scientific">Melastoma candidum</name>
    <dbReference type="NCBI Taxonomy" id="119954"/>
    <lineage>
        <taxon>Eukaryota</taxon>
        <taxon>Viridiplantae</taxon>
        <taxon>Streptophyta</taxon>
        <taxon>Embryophyta</taxon>
        <taxon>Tracheophyta</taxon>
        <taxon>Spermatophyta</taxon>
        <taxon>Magnoliopsida</taxon>
        <taxon>eudicotyledons</taxon>
        <taxon>Gunneridae</taxon>
        <taxon>Pentapetalae</taxon>
        <taxon>rosids</taxon>
        <taxon>malvids</taxon>
        <taxon>Myrtales</taxon>
        <taxon>Melastomataceae</taxon>
        <taxon>Melastomatoideae</taxon>
        <taxon>Melastomateae</taxon>
        <taxon>Melastoma</taxon>
    </lineage>
</organism>
<gene>
    <name evidence="1" type="ORF">MLD38_019809</name>
</gene>
<dbReference type="Proteomes" id="UP001057402">
    <property type="component" value="Chromosome 6"/>
</dbReference>
<reference evidence="2" key="1">
    <citation type="journal article" date="2023" name="Front. Plant Sci.">
        <title>Chromosomal-level genome assembly of Melastoma candidum provides insights into trichome evolution.</title>
        <authorList>
            <person name="Zhong Y."/>
            <person name="Wu W."/>
            <person name="Sun C."/>
            <person name="Zou P."/>
            <person name="Liu Y."/>
            <person name="Dai S."/>
            <person name="Zhou R."/>
        </authorList>
    </citation>
    <scope>NUCLEOTIDE SEQUENCE [LARGE SCALE GENOMIC DNA]</scope>
</reference>
<protein>
    <submittedName>
        <fullName evidence="1">Uncharacterized protein</fullName>
    </submittedName>
</protein>
<evidence type="ECO:0000313" key="1">
    <source>
        <dbReference type="EMBL" id="KAI4363615.1"/>
    </source>
</evidence>
<dbReference type="EMBL" id="CM042885">
    <property type="protein sequence ID" value="KAI4363615.1"/>
    <property type="molecule type" value="Genomic_DNA"/>
</dbReference>